<sequence>MEDWEFLIQKEGDRAWLSVESPEVEILEGRYRMVARCSRNNVPVEIRAIYQSSEEFPPKRRMQKRGTRTNAEGLMVVIPFTRLKPGFWDFTCFLDQTTQGSIRVEVLSIEEEGDSDFSGGLTSAGFEEGTESDREEEFSDMEGADRLQAAAEAVAEDEAAGVPQEQNPGTTTPVADPSVPGKLYAFPDLLPSVAEGSRTSPPPVPPSPPQAQPQKLPPLQLVLQRETYMVKWGKVLTLEGRIEAVDGKIGDRLPGLELRVMLQNPQTGAKIVEVAHPLSAGTLPMPFSCPVEIPQQTNSHLLLGEVSLSDGSGTQLRRRSFTITADLDDLLGAISPDLSEEKLLEHSRESIHQQNVEEIDASFDEILETIKKSQPISFEPSGNQVLPPQIVKPQAKSPQAGKPLDLPTFNRPQPSPPAEEVKPPDPAIATPAEPETPNTSAPVPQELPTTPAETEATAPSPEVKSEPDRAAKKASPVDQAFQSLHLQDRFFSRLNALAGDRELSDWLKISFTPVSEESEENPFEMDEIGGTGEGSNRESLGGMPPEPEEIDWEAQEIVVDDELLAEASIAAASAKEGAALLLLPADQPVPKPRLSLPKGELSAGRSVKVTVQLPQMLPRIYVKLWVLDRQSRTVLDGPHWLTQFWPTGFGDVEGTRELMVPYGSLQVQFEAIAVEMQTQRESHKVSLERQISPPTPPSLPL</sequence>
<gene>
    <name evidence="2" type="ORF">NG799_12255</name>
</gene>
<feature type="compositionally biased region" description="Acidic residues" evidence="1">
    <location>
        <begin position="517"/>
        <end position="527"/>
    </location>
</feature>
<name>A0ABT2MT97_9CYAN</name>
<feature type="region of interest" description="Disordered" evidence="1">
    <location>
        <begin position="517"/>
        <end position="544"/>
    </location>
</feature>
<feature type="compositionally biased region" description="Acidic residues" evidence="1">
    <location>
        <begin position="128"/>
        <end position="142"/>
    </location>
</feature>
<dbReference type="PANTHER" id="PTHR48125:SF12">
    <property type="entry name" value="AT HOOK TRANSCRIPTION FACTOR FAMILY-RELATED"/>
    <property type="match status" value="1"/>
</dbReference>
<evidence type="ECO:0000313" key="2">
    <source>
        <dbReference type="EMBL" id="MCT7967111.1"/>
    </source>
</evidence>
<evidence type="ECO:0000256" key="1">
    <source>
        <dbReference type="SAM" id="MobiDB-lite"/>
    </source>
</evidence>
<feature type="compositionally biased region" description="Polar residues" evidence="1">
    <location>
        <begin position="164"/>
        <end position="173"/>
    </location>
</feature>
<dbReference type="EMBL" id="JAMXFF010000016">
    <property type="protein sequence ID" value="MCT7967111.1"/>
    <property type="molecule type" value="Genomic_DNA"/>
</dbReference>
<accession>A0ABT2MT97</accession>
<dbReference type="Proteomes" id="UP001525890">
    <property type="component" value="Unassembled WGS sequence"/>
</dbReference>
<reference evidence="2 3" key="1">
    <citation type="journal article" date="2022" name="Front. Microbiol.">
        <title>High genomic differentiation and limited gene flow indicate recent cryptic speciation within the genus Laspinema (cyanobacteria).</title>
        <authorList>
            <person name="Stanojkovic A."/>
            <person name="Skoupy S."/>
            <person name="Skaloud P."/>
            <person name="Dvorak P."/>
        </authorList>
    </citation>
    <scope>NUCLEOTIDE SEQUENCE [LARGE SCALE GENOMIC DNA]</scope>
    <source>
        <strain evidence="2 3">D2a</strain>
    </source>
</reference>
<feature type="region of interest" description="Disordered" evidence="1">
    <location>
        <begin position="113"/>
        <end position="215"/>
    </location>
</feature>
<evidence type="ECO:0000313" key="3">
    <source>
        <dbReference type="Proteomes" id="UP001525890"/>
    </source>
</evidence>
<feature type="compositionally biased region" description="Low complexity" evidence="1">
    <location>
        <begin position="427"/>
        <end position="462"/>
    </location>
</feature>
<feature type="region of interest" description="Disordered" evidence="1">
    <location>
        <begin position="394"/>
        <end position="476"/>
    </location>
</feature>
<keyword evidence="3" id="KW-1185">Reference proteome</keyword>
<organism evidence="2 3">
    <name type="scientific">Laspinema palackyanum D2a</name>
    <dbReference type="NCBI Taxonomy" id="2953684"/>
    <lineage>
        <taxon>Bacteria</taxon>
        <taxon>Bacillati</taxon>
        <taxon>Cyanobacteriota</taxon>
        <taxon>Cyanophyceae</taxon>
        <taxon>Oscillatoriophycideae</taxon>
        <taxon>Oscillatoriales</taxon>
        <taxon>Laspinemataceae</taxon>
        <taxon>Laspinema</taxon>
        <taxon>Laspinema palackyanum</taxon>
    </lineage>
</organism>
<dbReference type="PANTHER" id="PTHR48125">
    <property type="entry name" value="LP07818P1"/>
    <property type="match status" value="1"/>
</dbReference>
<proteinExistence type="predicted"/>
<feature type="compositionally biased region" description="Pro residues" evidence="1">
    <location>
        <begin position="200"/>
        <end position="211"/>
    </location>
</feature>
<evidence type="ECO:0008006" key="4">
    <source>
        <dbReference type="Google" id="ProtNLM"/>
    </source>
</evidence>
<comment type="caution">
    <text evidence="2">The sequence shown here is derived from an EMBL/GenBank/DDBJ whole genome shotgun (WGS) entry which is preliminary data.</text>
</comment>
<protein>
    <recommendedName>
        <fullName evidence="4">DUF4384 domain-containing protein</fullName>
    </recommendedName>
</protein>